<dbReference type="Pfam" id="PF00069">
    <property type="entry name" value="Pkinase"/>
    <property type="match status" value="1"/>
</dbReference>
<organism evidence="5 6">
    <name type="scientific">Chrysochromulina tobinii</name>
    <dbReference type="NCBI Taxonomy" id="1460289"/>
    <lineage>
        <taxon>Eukaryota</taxon>
        <taxon>Haptista</taxon>
        <taxon>Haptophyta</taxon>
        <taxon>Prymnesiophyceae</taxon>
        <taxon>Prymnesiales</taxon>
        <taxon>Chrysochromulinaceae</taxon>
        <taxon>Chrysochromulina</taxon>
    </lineage>
</organism>
<keyword evidence="5" id="KW-0418">Kinase</keyword>
<feature type="domain" description="PPM-type phosphatase" evidence="4">
    <location>
        <begin position="1"/>
        <end position="262"/>
    </location>
</feature>
<dbReference type="Proteomes" id="UP000037460">
    <property type="component" value="Unassembled WGS sequence"/>
</dbReference>
<dbReference type="Pfam" id="PF00481">
    <property type="entry name" value="PP2C"/>
    <property type="match status" value="1"/>
</dbReference>
<dbReference type="OrthoDB" id="286775at2759"/>
<evidence type="ECO:0000313" key="5">
    <source>
        <dbReference type="EMBL" id="KOO52801.1"/>
    </source>
</evidence>
<keyword evidence="5" id="KW-0808">Transferase</keyword>
<dbReference type="CDD" id="cd00143">
    <property type="entry name" value="PP2Cc"/>
    <property type="match status" value="1"/>
</dbReference>
<keyword evidence="1" id="KW-0067">ATP-binding</keyword>
<dbReference type="InterPro" id="IPR017441">
    <property type="entry name" value="Protein_kinase_ATP_BS"/>
</dbReference>
<evidence type="ECO:0000259" key="3">
    <source>
        <dbReference type="PROSITE" id="PS50011"/>
    </source>
</evidence>
<name>A0A0M0LP65_9EUKA</name>
<gene>
    <name evidence="5" type="ORF">Ctob_010952</name>
</gene>
<dbReference type="GO" id="GO:0004722">
    <property type="term" value="F:protein serine/threonine phosphatase activity"/>
    <property type="evidence" value="ECO:0007669"/>
    <property type="project" value="InterPro"/>
</dbReference>
<dbReference type="GO" id="GO:0005524">
    <property type="term" value="F:ATP binding"/>
    <property type="evidence" value="ECO:0007669"/>
    <property type="project" value="UniProtKB-UniRule"/>
</dbReference>
<dbReference type="GO" id="GO:0004672">
    <property type="term" value="F:protein kinase activity"/>
    <property type="evidence" value="ECO:0007669"/>
    <property type="project" value="InterPro"/>
</dbReference>
<dbReference type="SMART" id="SM00332">
    <property type="entry name" value="PP2Cc"/>
    <property type="match status" value="1"/>
</dbReference>
<sequence>MVGGFQRSLKGEDCFATRQDIICGDSITCILVADGHGGSHVSTYISSRVLQQICASAADGSAAALNVACNAVFKKVHEEVCSSKFDTGERKAGSTLTVICVNATRGEVSCWNVGDSMALLVENDGYIELGVSHRLEENQQEQLRVVAKGATLGRAIDPNGQPGGPIRAFPGGLAVTRGIGDADCAAFVLPEPSFVTRKVPPMGGALVACSDGVWDHLSAQEAAAVLISGDYSDGKSAAAKVVKTAISKRGLTDDTTACVILFGPTLDDGSKEGNLPKRVKDGFESEGGRSFLRRVKSSEVEENEDEDSDSSKEHRSGDMDGSKMDGSKTLEDDEAVVPWAVSQSMKKRPMRNADPTRGWHSVLDVDDGHGNPVSNAVEGGFKSIRDEESDLRGVQLMVKGKLPEQVRAVEWTSLGEMKYLGEGEFATAHRTTLDGEKVAIKMLKPAKQNSIGALRGIKREIMLMTLMDHPNVLNAYALGQLEGKPFVIIELLATVLNKELPRDPDTIPFWVRWREVKAWPLMRCLNCGLQLSRALQYCHDDAFPGYRILHRDVKPNNIGFLATGELVLFDFGLASLWRHGEAFDDIPRKLTGECGSMRYMAPEVANSQNYNHKAEVYSFASVLWEICSHRKPFLEFSSPELFKKAA</sequence>
<dbReference type="PANTHER" id="PTHR47992">
    <property type="entry name" value="PROTEIN PHOSPHATASE"/>
    <property type="match status" value="1"/>
</dbReference>
<feature type="binding site" evidence="1">
    <location>
        <position position="441"/>
    </location>
    <ligand>
        <name>ATP</name>
        <dbReference type="ChEBI" id="CHEBI:30616"/>
    </ligand>
</feature>
<dbReference type="SMART" id="SM00220">
    <property type="entry name" value="S_TKc"/>
    <property type="match status" value="1"/>
</dbReference>
<evidence type="ECO:0000256" key="2">
    <source>
        <dbReference type="SAM" id="MobiDB-lite"/>
    </source>
</evidence>
<dbReference type="InterPro" id="IPR036457">
    <property type="entry name" value="PPM-type-like_dom_sf"/>
</dbReference>
<dbReference type="PROSITE" id="PS50011">
    <property type="entry name" value="PROTEIN_KINASE_DOM"/>
    <property type="match status" value="1"/>
</dbReference>
<dbReference type="InterPro" id="IPR011009">
    <property type="entry name" value="Kinase-like_dom_sf"/>
</dbReference>
<dbReference type="Gene3D" id="3.60.40.10">
    <property type="entry name" value="PPM-type phosphatase domain"/>
    <property type="match status" value="1"/>
</dbReference>
<accession>A0A0M0LP65</accession>
<reference evidence="6" key="1">
    <citation type="journal article" date="2015" name="PLoS Genet.">
        <title>Genome Sequence and Transcriptome Analyses of Chrysochromulina tobin: Metabolic Tools for Enhanced Algal Fitness in the Prominent Order Prymnesiales (Haptophyceae).</title>
        <authorList>
            <person name="Hovde B.T."/>
            <person name="Deodato C.R."/>
            <person name="Hunsperger H.M."/>
            <person name="Ryken S.A."/>
            <person name="Yost W."/>
            <person name="Jha R.K."/>
            <person name="Patterson J."/>
            <person name="Monnat R.J. Jr."/>
            <person name="Barlow S.B."/>
            <person name="Starkenburg S.R."/>
            <person name="Cattolico R.A."/>
        </authorList>
    </citation>
    <scope>NUCLEOTIDE SEQUENCE</scope>
    <source>
        <strain evidence="6">CCMP291</strain>
    </source>
</reference>
<dbReference type="PROSITE" id="PS00107">
    <property type="entry name" value="PROTEIN_KINASE_ATP"/>
    <property type="match status" value="1"/>
</dbReference>
<comment type="caution">
    <text evidence="5">The sequence shown here is derived from an EMBL/GenBank/DDBJ whole genome shotgun (WGS) entry which is preliminary data.</text>
</comment>
<evidence type="ECO:0000313" key="6">
    <source>
        <dbReference type="Proteomes" id="UP000037460"/>
    </source>
</evidence>
<dbReference type="SUPFAM" id="SSF56112">
    <property type="entry name" value="Protein kinase-like (PK-like)"/>
    <property type="match status" value="1"/>
</dbReference>
<dbReference type="Gene3D" id="1.10.510.10">
    <property type="entry name" value="Transferase(Phosphotransferase) domain 1"/>
    <property type="match status" value="1"/>
</dbReference>
<feature type="compositionally biased region" description="Basic and acidic residues" evidence="2">
    <location>
        <begin position="309"/>
        <end position="330"/>
    </location>
</feature>
<dbReference type="EMBL" id="JWZX01000496">
    <property type="protein sequence ID" value="KOO52801.1"/>
    <property type="molecule type" value="Genomic_DNA"/>
</dbReference>
<dbReference type="SUPFAM" id="SSF81606">
    <property type="entry name" value="PP2C-like"/>
    <property type="match status" value="1"/>
</dbReference>
<dbReference type="InterPro" id="IPR015655">
    <property type="entry name" value="PP2C"/>
</dbReference>
<evidence type="ECO:0000256" key="1">
    <source>
        <dbReference type="PROSITE-ProRule" id="PRU10141"/>
    </source>
</evidence>
<dbReference type="SMART" id="SM00331">
    <property type="entry name" value="PP2C_SIG"/>
    <property type="match status" value="1"/>
</dbReference>
<protein>
    <submittedName>
        <fullName evidence="5">Serine threonine-protein kinase ctr1</fullName>
    </submittedName>
</protein>
<dbReference type="AlphaFoldDB" id="A0A0M0LP65"/>
<keyword evidence="1" id="KW-0547">Nucleotide-binding</keyword>
<feature type="domain" description="Protein kinase" evidence="3">
    <location>
        <begin position="414"/>
        <end position="646"/>
    </location>
</feature>
<dbReference type="InterPro" id="IPR001932">
    <property type="entry name" value="PPM-type_phosphatase-like_dom"/>
</dbReference>
<evidence type="ECO:0000259" key="4">
    <source>
        <dbReference type="PROSITE" id="PS51746"/>
    </source>
</evidence>
<keyword evidence="6" id="KW-1185">Reference proteome</keyword>
<feature type="region of interest" description="Disordered" evidence="2">
    <location>
        <begin position="290"/>
        <end position="334"/>
    </location>
</feature>
<dbReference type="InterPro" id="IPR000719">
    <property type="entry name" value="Prot_kinase_dom"/>
</dbReference>
<proteinExistence type="predicted"/>
<dbReference type="Gene3D" id="3.30.200.20">
    <property type="entry name" value="Phosphorylase Kinase, domain 1"/>
    <property type="match status" value="1"/>
</dbReference>
<dbReference type="PROSITE" id="PS51746">
    <property type="entry name" value="PPM_2"/>
    <property type="match status" value="1"/>
</dbReference>